<reference evidence="3" key="2">
    <citation type="submission" date="2020-05" db="UniProtKB">
        <authorList>
            <consortium name="EnsemblMetazoa"/>
        </authorList>
    </citation>
    <scope>IDENTIFICATION</scope>
</reference>
<keyword evidence="4" id="KW-1185">Reference proteome</keyword>
<gene>
    <name evidence="2" type="ORF">ZHAS_00004423</name>
</gene>
<dbReference type="Proteomes" id="UP000030765">
    <property type="component" value="Unassembled WGS sequence"/>
</dbReference>
<reference evidence="2 4" key="1">
    <citation type="journal article" date="2014" name="BMC Genomics">
        <title>Genome sequence of Anopheles sinensis provides insight into genetics basis of mosquito competence for malaria parasites.</title>
        <authorList>
            <person name="Zhou D."/>
            <person name="Zhang D."/>
            <person name="Ding G."/>
            <person name="Shi L."/>
            <person name="Hou Q."/>
            <person name="Ye Y."/>
            <person name="Xu Y."/>
            <person name="Zhou H."/>
            <person name="Xiong C."/>
            <person name="Li S."/>
            <person name="Yu J."/>
            <person name="Hong S."/>
            <person name="Yu X."/>
            <person name="Zou P."/>
            <person name="Chen C."/>
            <person name="Chang X."/>
            <person name="Wang W."/>
            <person name="Lv Y."/>
            <person name="Sun Y."/>
            <person name="Ma L."/>
            <person name="Shen B."/>
            <person name="Zhu C."/>
        </authorList>
    </citation>
    <scope>NUCLEOTIDE SEQUENCE [LARGE SCALE GENOMIC DNA]</scope>
</reference>
<name>A0A084VGV1_ANOSI</name>
<sequence>MLGPTEHCTIRENRRTPPIATWLCPSPMDDPLLASVRSTSDRSHSKALTDPAAGERKTPTAAAAAGTERQAHVQHRPLVDSWFELWKCASR</sequence>
<dbReference type="EMBL" id="KE524840">
    <property type="protein sequence ID" value="KFB37195.1"/>
    <property type="molecule type" value="Genomic_DNA"/>
</dbReference>
<evidence type="ECO:0000256" key="1">
    <source>
        <dbReference type="SAM" id="MobiDB-lite"/>
    </source>
</evidence>
<dbReference type="AlphaFoldDB" id="A0A084VGV1"/>
<evidence type="ECO:0000313" key="3">
    <source>
        <dbReference type="EnsemblMetazoa" id="ASIC004423-PA"/>
    </source>
</evidence>
<organism evidence="2">
    <name type="scientific">Anopheles sinensis</name>
    <name type="common">Mosquito</name>
    <dbReference type="NCBI Taxonomy" id="74873"/>
    <lineage>
        <taxon>Eukaryota</taxon>
        <taxon>Metazoa</taxon>
        <taxon>Ecdysozoa</taxon>
        <taxon>Arthropoda</taxon>
        <taxon>Hexapoda</taxon>
        <taxon>Insecta</taxon>
        <taxon>Pterygota</taxon>
        <taxon>Neoptera</taxon>
        <taxon>Endopterygota</taxon>
        <taxon>Diptera</taxon>
        <taxon>Nematocera</taxon>
        <taxon>Culicoidea</taxon>
        <taxon>Culicidae</taxon>
        <taxon>Anophelinae</taxon>
        <taxon>Anopheles</taxon>
    </lineage>
</organism>
<proteinExistence type="predicted"/>
<evidence type="ECO:0000313" key="4">
    <source>
        <dbReference type="Proteomes" id="UP000030765"/>
    </source>
</evidence>
<feature type="region of interest" description="Disordered" evidence="1">
    <location>
        <begin position="33"/>
        <end position="72"/>
    </location>
</feature>
<evidence type="ECO:0000313" key="2">
    <source>
        <dbReference type="EMBL" id="KFB37195.1"/>
    </source>
</evidence>
<accession>A0A084VGV1</accession>
<dbReference type="EnsemblMetazoa" id="ASIC004423-RA">
    <property type="protein sequence ID" value="ASIC004423-PA"/>
    <property type="gene ID" value="ASIC004423"/>
</dbReference>
<protein>
    <submittedName>
        <fullName evidence="2 3">Succinyl CoA synthetase-like protein</fullName>
    </submittedName>
</protein>
<dbReference type="EMBL" id="ATLV01013095">
    <property type="status" value="NOT_ANNOTATED_CDS"/>
    <property type="molecule type" value="Genomic_DNA"/>
</dbReference>
<feature type="compositionally biased region" description="Low complexity" evidence="1">
    <location>
        <begin position="59"/>
        <end position="68"/>
    </location>
</feature>
<dbReference type="VEuPathDB" id="VectorBase:ASIC004423"/>